<organism evidence="1 2">
    <name type="scientific">Paenibacillus solanacearum</name>
    <dbReference type="NCBI Taxonomy" id="2048548"/>
    <lineage>
        <taxon>Bacteria</taxon>
        <taxon>Bacillati</taxon>
        <taxon>Bacillota</taxon>
        <taxon>Bacilli</taxon>
        <taxon>Bacillales</taxon>
        <taxon>Paenibacillaceae</taxon>
        <taxon>Paenibacillus</taxon>
    </lineage>
</organism>
<name>A0A916NYF8_9BACL</name>
<accession>A0A916NYF8</accession>
<protein>
    <submittedName>
        <fullName evidence="1">Uncharacterized protein</fullName>
    </submittedName>
</protein>
<proteinExistence type="predicted"/>
<evidence type="ECO:0000313" key="2">
    <source>
        <dbReference type="Proteomes" id="UP000693672"/>
    </source>
</evidence>
<dbReference type="Proteomes" id="UP000693672">
    <property type="component" value="Unassembled WGS sequence"/>
</dbReference>
<reference evidence="1" key="1">
    <citation type="submission" date="2021-06" db="EMBL/GenBank/DDBJ databases">
        <authorList>
            <person name="Criscuolo A."/>
        </authorList>
    </citation>
    <scope>NUCLEOTIDE SEQUENCE</scope>
    <source>
        <strain evidence="1">CIP111600</strain>
    </source>
</reference>
<comment type="caution">
    <text evidence="1">The sequence shown here is derived from an EMBL/GenBank/DDBJ whole genome shotgun (WGS) entry which is preliminary data.</text>
</comment>
<dbReference type="AlphaFoldDB" id="A0A916NYF8"/>
<evidence type="ECO:0000313" key="1">
    <source>
        <dbReference type="EMBL" id="CAG7644670.1"/>
    </source>
</evidence>
<dbReference type="EMBL" id="CAJVAS010000028">
    <property type="protein sequence ID" value="CAG7644670.1"/>
    <property type="molecule type" value="Genomic_DNA"/>
</dbReference>
<keyword evidence="2" id="KW-1185">Reference proteome</keyword>
<sequence>MKFKRIWRGMFPKYWDVTKWAILLQQHVVFCHRNENTNRRTIVKIEIDNGETKTVQTIYNCILGSRNNIVFLARISDARSHLKIDGIGAFDVSYMSFRWEIDEAVLVEKYRLPIINEFTGNWCTIGNKKIDLNDGRLSIQGQLAHYRWPVDEDLSLVQKNDGLACVDSNGITLWEHPGYFGNYFQGTFGEQLIFFTPLNELVNLNKITGEKIEEICLQQTRLTTRRIFGNFEVFNSRSFENTTIADGVLNETIVAWIDENNAFKITNRGTKTVKTISYPSESIPYISQISKEKLLIFELENKDYGSLVIGTLEE</sequence>
<gene>
    <name evidence="1" type="ORF">PAESOLCIP111_04767</name>
</gene>
<dbReference type="RefSeq" id="WP_218094482.1">
    <property type="nucleotide sequence ID" value="NZ_CAJVAS010000028.1"/>
</dbReference>